<evidence type="ECO:0000313" key="2">
    <source>
        <dbReference type="Proteomes" id="UP000268093"/>
    </source>
</evidence>
<protein>
    <submittedName>
        <fullName evidence="1">Uncharacterized protein</fullName>
    </submittedName>
</protein>
<accession>A0A432ZYF5</accession>
<keyword evidence="2" id="KW-1185">Reference proteome</keyword>
<proteinExistence type="predicted"/>
<sequence>MKGWATAVKSALQPSTWDAFRVHFIWLLGRIARWTAINVCIVSFPHKEKTEAKRAPNSTEKYTV</sequence>
<evidence type="ECO:0000313" key="1">
    <source>
        <dbReference type="EMBL" id="RUO95353.1"/>
    </source>
</evidence>
<gene>
    <name evidence="1" type="ORF">BC936DRAFT_144307</name>
</gene>
<dbReference type="EMBL" id="RBNI01031906">
    <property type="protein sequence ID" value="RUO95353.1"/>
    <property type="molecule type" value="Genomic_DNA"/>
</dbReference>
<reference evidence="1 2" key="1">
    <citation type="journal article" date="2018" name="New Phytol.">
        <title>Phylogenomics of Endogonaceae and evolution of mycorrhizas within Mucoromycota.</title>
        <authorList>
            <person name="Chang Y."/>
            <person name="Desiro A."/>
            <person name="Na H."/>
            <person name="Sandor L."/>
            <person name="Lipzen A."/>
            <person name="Clum A."/>
            <person name="Barry K."/>
            <person name="Grigoriev I.V."/>
            <person name="Martin F.M."/>
            <person name="Stajich J.E."/>
            <person name="Smith M.E."/>
            <person name="Bonito G."/>
            <person name="Spatafora J.W."/>
        </authorList>
    </citation>
    <scope>NUCLEOTIDE SEQUENCE [LARGE SCALE GENOMIC DNA]</scope>
    <source>
        <strain evidence="1 2">GMNB39</strain>
    </source>
</reference>
<dbReference type="AlphaFoldDB" id="A0A432ZYF5"/>
<organism evidence="1 2">
    <name type="scientific">Jimgerdemannia flammicorona</name>
    <dbReference type="NCBI Taxonomy" id="994334"/>
    <lineage>
        <taxon>Eukaryota</taxon>
        <taxon>Fungi</taxon>
        <taxon>Fungi incertae sedis</taxon>
        <taxon>Mucoromycota</taxon>
        <taxon>Mucoromycotina</taxon>
        <taxon>Endogonomycetes</taxon>
        <taxon>Endogonales</taxon>
        <taxon>Endogonaceae</taxon>
        <taxon>Jimgerdemannia</taxon>
    </lineage>
</organism>
<comment type="caution">
    <text evidence="1">The sequence shown here is derived from an EMBL/GenBank/DDBJ whole genome shotgun (WGS) entry which is preliminary data.</text>
</comment>
<dbReference type="Proteomes" id="UP000268093">
    <property type="component" value="Unassembled WGS sequence"/>
</dbReference>
<name>A0A432ZYF5_9FUNG</name>